<evidence type="ECO:0000313" key="4">
    <source>
        <dbReference type="EMBL" id="GMN61661.1"/>
    </source>
</evidence>
<feature type="domain" description="Protein kinase" evidence="3">
    <location>
        <begin position="251"/>
        <end position="524"/>
    </location>
</feature>
<dbReference type="PANTHER" id="PTHR27001:SF811">
    <property type="entry name" value="SERINE_THREONINE-PROTEIN KINASE CDG1-LIKE"/>
    <property type="match status" value="1"/>
</dbReference>
<sequence>MRNDNVSPASVTPRETVIVVVDASKSNNKGGNMDALDWALKNAVRPGDTVLVLGVLYESVTSNSKKNNSCFPFKFLMGNGERLEFVGHGDVSPRVLEEEFKEKRVQYQSSLQSFYTQCKKIEVKLDVKLTAGFSAGKLTVDEVRNSNPRWIVLDSHFKKDRPYISEHVNCHVALIKGKDVATLGSSKGSFMINFPVTDFTLGECTNSYQEKELCAASMIPPKSPCWYPLSWQNDFPRAFSRDEIESMTMGFCDENVVRNEDDFKVYQGLLQDTPVLVKSFKKSDKRFWSMLNILTQIRHRNIMNLVGYCCNNDSKFLLFDHPCKGSVAMNLQCDEFAEKLGWKARWCIAQEIGGCLRYLHEECADGVIVHNSVCSSHVVFSHSLSAMLCNFTTAKWLKDDGPCDEDWPAAECMNREKEERLRVDVRGYGRFLLELVTGKSAYHFQEQGDGQTLIDWGLPLLEKGFVCQLMDSRLKESEGAWMAHHMAHAALHCLQIDSTQKLSISEAIGIVQGDMRGTCNHCNFDKHPEDCTCPK</sequence>
<proteinExistence type="predicted"/>
<protein>
    <recommendedName>
        <fullName evidence="3">Protein kinase domain-containing protein</fullName>
    </recommendedName>
</protein>
<dbReference type="PANTHER" id="PTHR27001">
    <property type="entry name" value="OS01G0253100 PROTEIN"/>
    <property type="match status" value="1"/>
</dbReference>
<organism evidence="4 5">
    <name type="scientific">Ficus carica</name>
    <name type="common">Common fig</name>
    <dbReference type="NCBI Taxonomy" id="3494"/>
    <lineage>
        <taxon>Eukaryota</taxon>
        <taxon>Viridiplantae</taxon>
        <taxon>Streptophyta</taxon>
        <taxon>Embryophyta</taxon>
        <taxon>Tracheophyta</taxon>
        <taxon>Spermatophyta</taxon>
        <taxon>Magnoliopsida</taxon>
        <taxon>eudicotyledons</taxon>
        <taxon>Gunneridae</taxon>
        <taxon>Pentapetalae</taxon>
        <taxon>rosids</taxon>
        <taxon>fabids</taxon>
        <taxon>Rosales</taxon>
        <taxon>Moraceae</taxon>
        <taxon>Ficeae</taxon>
        <taxon>Ficus</taxon>
    </lineage>
</organism>
<dbReference type="Gene3D" id="3.40.50.620">
    <property type="entry name" value="HUPs"/>
    <property type="match status" value="1"/>
</dbReference>
<dbReference type="EMBL" id="BTGU01000115">
    <property type="protein sequence ID" value="GMN61661.1"/>
    <property type="molecule type" value="Genomic_DNA"/>
</dbReference>
<dbReference type="InterPro" id="IPR011009">
    <property type="entry name" value="Kinase-like_dom_sf"/>
</dbReference>
<evidence type="ECO:0000256" key="1">
    <source>
        <dbReference type="ARBA" id="ARBA00022741"/>
    </source>
</evidence>
<comment type="caution">
    <text evidence="4">The sequence shown here is derived from an EMBL/GenBank/DDBJ whole genome shotgun (WGS) entry which is preliminary data.</text>
</comment>
<reference evidence="4" key="1">
    <citation type="submission" date="2023-07" db="EMBL/GenBank/DDBJ databases">
        <title>draft genome sequence of fig (Ficus carica).</title>
        <authorList>
            <person name="Takahashi T."/>
            <person name="Nishimura K."/>
        </authorList>
    </citation>
    <scope>NUCLEOTIDE SEQUENCE</scope>
</reference>
<keyword evidence="2" id="KW-0067">ATP-binding</keyword>
<dbReference type="Proteomes" id="UP001187192">
    <property type="component" value="Unassembled WGS sequence"/>
</dbReference>
<dbReference type="SUPFAM" id="SSF56112">
    <property type="entry name" value="Protein kinase-like (PK-like)"/>
    <property type="match status" value="1"/>
</dbReference>
<dbReference type="InterPro" id="IPR000719">
    <property type="entry name" value="Prot_kinase_dom"/>
</dbReference>
<accession>A0AA88DU08</accession>
<dbReference type="SUPFAM" id="SSF52402">
    <property type="entry name" value="Adenine nucleotide alpha hydrolases-like"/>
    <property type="match status" value="1"/>
</dbReference>
<dbReference type="Gene3D" id="1.10.510.10">
    <property type="entry name" value="Transferase(Phosphotransferase) domain 1"/>
    <property type="match status" value="1"/>
</dbReference>
<dbReference type="Gene3D" id="3.30.200.20">
    <property type="entry name" value="Phosphorylase Kinase, domain 1"/>
    <property type="match status" value="1"/>
</dbReference>
<dbReference type="GO" id="GO:0005524">
    <property type="term" value="F:ATP binding"/>
    <property type="evidence" value="ECO:0007669"/>
    <property type="project" value="UniProtKB-KW"/>
</dbReference>
<evidence type="ECO:0000259" key="3">
    <source>
        <dbReference type="PROSITE" id="PS50011"/>
    </source>
</evidence>
<dbReference type="GO" id="GO:0004672">
    <property type="term" value="F:protein kinase activity"/>
    <property type="evidence" value="ECO:0007669"/>
    <property type="project" value="InterPro"/>
</dbReference>
<gene>
    <name evidence="4" type="ORF">TIFTF001_030742</name>
</gene>
<dbReference type="Pfam" id="PF07714">
    <property type="entry name" value="PK_Tyr_Ser-Thr"/>
    <property type="match status" value="1"/>
</dbReference>
<dbReference type="AlphaFoldDB" id="A0AA88DU08"/>
<keyword evidence="1" id="KW-0547">Nucleotide-binding</keyword>
<evidence type="ECO:0000256" key="2">
    <source>
        <dbReference type="ARBA" id="ARBA00022840"/>
    </source>
</evidence>
<dbReference type="InterPro" id="IPR014729">
    <property type="entry name" value="Rossmann-like_a/b/a_fold"/>
</dbReference>
<dbReference type="GO" id="GO:0005886">
    <property type="term" value="C:plasma membrane"/>
    <property type="evidence" value="ECO:0007669"/>
    <property type="project" value="TreeGrafter"/>
</dbReference>
<evidence type="ECO:0000313" key="5">
    <source>
        <dbReference type="Proteomes" id="UP001187192"/>
    </source>
</evidence>
<name>A0AA88DU08_FICCA</name>
<dbReference type="InterPro" id="IPR001245">
    <property type="entry name" value="Ser-Thr/Tyr_kinase_cat_dom"/>
</dbReference>
<keyword evidence="5" id="KW-1185">Reference proteome</keyword>
<dbReference type="PROSITE" id="PS50011">
    <property type="entry name" value="PROTEIN_KINASE_DOM"/>
    <property type="match status" value="1"/>
</dbReference>